<evidence type="ECO:0000256" key="1">
    <source>
        <dbReference type="ARBA" id="ARBA00004141"/>
    </source>
</evidence>
<dbReference type="Proteomes" id="UP001153712">
    <property type="component" value="Chromosome 3"/>
</dbReference>
<dbReference type="InterPro" id="IPR049680">
    <property type="entry name" value="FLVCR1-2_SLC49-like"/>
</dbReference>
<dbReference type="GO" id="GO:0015232">
    <property type="term" value="F:heme transmembrane transporter activity"/>
    <property type="evidence" value="ECO:0007669"/>
    <property type="project" value="TreeGrafter"/>
</dbReference>
<feature type="transmembrane region" description="Helical" evidence="5">
    <location>
        <begin position="94"/>
        <end position="112"/>
    </location>
</feature>
<comment type="subcellular location">
    <subcellularLocation>
        <location evidence="1">Membrane</location>
        <topology evidence="1">Multi-pass membrane protein</topology>
    </subcellularLocation>
</comment>
<gene>
    <name evidence="6" type="ORF">PHYEVI_LOCUS7243</name>
</gene>
<dbReference type="GO" id="GO:0097037">
    <property type="term" value="P:heme export"/>
    <property type="evidence" value="ECO:0007669"/>
    <property type="project" value="TreeGrafter"/>
</dbReference>
<dbReference type="EMBL" id="OU900096">
    <property type="protein sequence ID" value="CAG9860895.1"/>
    <property type="molecule type" value="Genomic_DNA"/>
</dbReference>
<feature type="transmembrane region" description="Helical" evidence="5">
    <location>
        <begin position="388"/>
        <end position="407"/>
    </location>
</feature>
<dbReference type="OrthoDB" id="422206at2759"/>
<evidence type="ECO:0000256" key="2">
    <source>
        <dbReference type="ARBA" id="ARBA00022692"/>
    </source>
</evidence>
<dbReference type="GO" id="GO:0016020">
    <property type="term" value="C:membrane"/>
    <property type="evidence" value="ECO:0007669"/>
    <property type="project" value="UniProtKB-SubCell"/>
</dbReference>
<feature type="transmembrane region" description="Helical" evidence="5">
    <location>
        <begin position="27"/>
        <end position="50"/>
    </location>
</feature>
<protein>
    <recommendedName>
        <fullName evidence="8">Major facilitator superfamily (MFS) profile domain-containing protein</fullName>
    </recommendedName>
</protein>
<organism evidence="6 7">
    <name type="scientific">Phyllotreta striolata</name>
    <name type="common">Striped flea beetle</name>
    <name type="synonym">Crioceris striolata</name>
    <dbReference type="NCBI Taxonomy" id="444603"/>
    <lineage>
        <taxon>Eukaryota</taxon>
        <taxon>Metazoa</taxon>
        <taxon>Ecdysozoa</taxon>
        <taxon>Arthropoda</taxon>
        <taxon>Hexapoda</taxon>
        <taxon>Insecta</taxon>
        <taxon>Pterygota</taxon>
        <taxon>Neoptera</taxon>
        <taxon>Endopterygota</taxon>
        <taxon>Coleoptera</taxon>
        <taxon>Polyphaga</taxon>
        <taxon>Cucujiformia</taxon>
        <taxon>Chrysomeloidea</taxon>
        <taxon>Chrysomelidae</taxon>
        <taxon>Galerucinae</taxon>
        <taxon>Alticini</taxon>
        <taxon>Phyllotreta</taxon>
    </lineage>
</organism>
<evidence type="ECO:0000256" key="4">
    <source>
        <dbReference type="ARBA" id="ARBA00023136"/>
    </source>
</evidence>
<feature type="transmembrane region" description="Helical" evidence="5">
    <location>
        <begin position="194"/>
        <end position="214"/>
    </location>
</feature>
<evidence type="ECO:0000256" key="3">
    <source>
        <dbReference type="ARBA" id="ARBA00022989"/>
    </source>
</evidence>
<accession>A0A9N9TSF2</accession>
<reference evidence="6" key="1">
    <citation type="submission" date="2022-01" db="EMBL/GenBank/DDBJ databases">
        <authorList>
            <person name="King R."/>
        </authorList>
    </citation>
    <scope>NUCLEOTIDE SEQUENCE</scope>
</reference>
<dbReference type="InterPro" id="IPR036259">
    <property type="entry name" value="MFS_trans_sf"/>
</dbReference>
<keyword evidence="3 5" id="KW-1133">Transmembrane helix</keyword>
<evidence type="ECO:0000313" key="6">
    <source>
        <dbReference type="EMBL" id="CAG9860895.1"/>
    </source>
</evidence>
<keyword evidence="7" id="KW-1185">Reference proteome</keyword>
<dbReference type="PANTHER" id="PTHR10924:SF4">
    <property type="entry name" value="GH15861P"/>
    <property type="match status" value="1"/>
</dbReference>
<dbReference type="Gene3D" id="1.20.1250.20">
    <property type="entry name" value="MFS general substrate transporter like domains"/>
    <property type="match status" value="2"/>
</dbReference>
<evidence type="ECO:0000313" key="7">
    <source>
        <dbReference type="Proteomes" id="UP001153712"/>
    </source>
</evidence>
<dbReference type="Pfam" id="PF07690">
    <property type="entry name" value="MFS_1"/>
    <property type="match status" value="1"/>
</dbReference>
<name>A0A9N9TSF2_PHYSR</name>
<feature type="transmembrane region" description="Helical" evidence="5">
    <location>
        <begin position="413"/>
        <end position="433"/>
    </location>
</feature>
<dbReference type="InterPro" id="IPR011701">
    <property type="entry name" value="MFS"/>
</dbReference>
<feature type="transmembrane region" description="Helical" evidence="5">
    <location>
        <begin position="153"/>
        <end position="174"/>
    </location>
</feature>
<evidence type="ECO:0008006" key="8">
    <source>
        <dbReference type="Google" id="ProtNLM"/>
    </source>
</evidence>
<evidence type="ECO:0000256" key="5">
    <source>
        <dbReference type="SAM" id="Phobius"/>
    </source>
</evidence>
<sequence>MNNNLLKPSEKLTCQPSIIIKPVKKRWIILTIYVYYTCFNCLQFIEYASISNLVVKYYKVSTIAADWTSTIYLAAYPLLAIPVSYIIEKKGLRLAGLIGCIGTFIATFIKIFSVGTNLFWVLMLGQTVAAVSQLFIMCLPPKIASIWFKENEVSTACSLGVFGYDMGYLLAYILPTSLVHDSDNLNDIGEGLKILCWVLAALMAPVTILALLCFPDEPKYPPNQAQATLRQIRQSRKFQKISYLSTLKSLLANRGFVIHLLAYSINFSIANVIIVFWSQLVLQYFPGAEQDVGWMGFGFIVAAMVGTIIFGLILDKTRKYKQMNLLINVCQTIAFLLVMLSLKFESKIAVYLTICLFGFFAGPYVSAGYEFNIELTYPLDECTSMSMVMASVQTCGTVLIVSSGYLMQVMDTFHFLVVYLACLVVGTVILLYVPDDLRRQQAFRPVPRADIDDDLILNTNVKPKGDISAKTSRFIQNACPKDICETCIRLLKFENLSSEEFDVCSMYWNFA</sequence>
<feature type="transmembrane region" description="Helical" evidence="5">
    <location>
        <begin position="70"/>
        <end position="87"/>
    </location>
</feature>
<dbReference type="SUPFAM" id="SSF103473">
    <property type="entry name" value="MFS general substrate transporter"/>
    <property type="match status" value="1"/>
</dbReference>
<feature type="transmembrane region" description="Helical" evidence="5">
    <location>
        <begin position="118"/>
        <end position="141"/>
    </location>
</feature>
<proteinExistence type="predicted"/>
<dbReference type="PANTHER" id="PTHR10924">
    <property type="entry name" value="MAJOR FACILITATOR SUPERFAMILY PROTEIN-RELATED"/>
    <property type="match status" value="1"/>
</dbReference>
<dbReference type="GO" id="GO:0020037">
    <property type="term" value="F:heme binding"/>
    <property type="evidence" value="ECO:0007669"/>
    <property type="project" value="TreeGrafter"/>
</dbReference>
<feature type="transmembrane region" description="Helical" evidence="5">
    <location>
        <begin position="292"/>
        <end position="313"/>
    </location>
</feature>
<dbReference type="AlphaFoldDB" id="A0A9N9TSF2"/>
<feature type="transmembrane region" description="Helical" evidence="5">
    <location>
        <begin position="256"/>
        <end position="280"/>
    </location>
</feature>
<keyword evidence="4 5" id="KW-0472">Membrane</keyword>
<keyword evidence="2 5" id="KW-0812">Transmembrane</keyword>
<feature type="transmembrane region" description="Helical" evidence="5">
    <location>
        <begin position="348"/>
        <end position="367"/>
    </location>
</feature>